<dbReference type="OrthoDB" id="10525369at2759"/>
<dbReference type="AlphaFoldDB" id="A0A504YJT4"/>
<protein>
    <submittedName>
        <fullName evidence="2">Uncharacterized protein</fullName>
    </submittedName>
</protein>
<dbReference type="EMBL" id="SUNJ01012338">
    <property type="protein sequence ID" value="TPP58130.1"/>
    <property type="molecule type" value="Genomic_DNA"/>
</dbReference>
<dbReference type="Proteomes" id="UP000316759">
    <property type="component" value="Unassembled WGS sequence"/>
</dbReference>
<evidence type="ECO:0000313" key="2">
    <source>
        <dbReference type="EMBL" id="TPP58130.1"/>
    </source>
</evidence>
<sequence length="238" mass="24643">MGCHTSSIAKQPALLQVVRIQLTLSSTSRLRHLIPRTPRSTEHSVPEGAAVIRLARILCPSPVRPLRLARRPGWHAGITALKASFTGVGNKESGSVDQAVPLGEVCFAARPIVDRLTNPSDLLSRPSGMPPVDELIKSVAKRKGITLSTKDLTTIVLGVTDGSAPPAGIKRVRPSATSVLPRDNSVNAVDLVNGILASGAVNGEASSPSSSTALGAVGSEGDTSPPPRKKQLLGGSSL</sequence>
<feature type="compositionally biased region" description="Polar residues" evidence="1">
    <location>
        <begin position="204"/>
        <end position="213"/>
    </location>
</feature>
<dbReference type="STRING" id="46835.A0A504YJT4"/>
<gene>
    <name evidence="2" type="ORF">FGIG_08894</name>
</gene>
<evidence type="ECO:0000256" key="1">
    <source>
        <dbReference type="SAM" id="MobiDB-lite"/>
    </source>
</evidence>
<organism evidence="2 3">
    <name type="scientific">Fasciola gigantica</name>
    <name type="common">Giant liver fluke</name>
    <dbReference type="NCBI Taxonomy" id="46835"/>
    <lineage>
        <taxon>Eukaryota</taxon>
        <taxon>Metazoa</taxon>
        <taxon>Spiralia</taxon>
        <taxon>Lophotrochozoa</taxon>
        <taxon>Platyhelminthes</taxon>
        <taxon>Trematoda</taxon>
        <taxon>Digenea</taxon>
        <taxon>Plagiorchiida</taxon>
        <taxon>Echinostomata</taxon>
        <taxon>Echinostomatoidea</taxon>
        <taxon>Fasciolidae</taxon>
        <taxon>Fasciola</taxon>
    </lineage>
</organism>
<accession>A0A504YJT4</accession>
<proteinExistence type="predicted"/>
<comment type="caution">
    <text evidence="2">The sequence shown here is derived from an EMBL/GenBank/DDBJ whole genome shotgun (WGS) entry which is preliminary data.</text>
</comment>
<evidence type="ECO:0000313" key="3">
    <source>
        <dbReference type="Proteomes" id="UP000316759"/>
    </source>
</evidence>
<name>A0A504YJT4_FASGI</name>
<reference evidence="2 3" key="1">
    <citation type="submission" date="2019-04" db="EMBL/GenBank/DDBJ databases">
        <title>Annotation for the trematode Fasciola gigantica.</title>
        <authorList>
            <person name="Choi Y.-J."/>
        </authorList>
    </citation>
    <scope>NUCLEOTIDE SEQUENCE [LARGE SCALE GENOMIC DNA]</scope>
    <source>
        <strain evidence="2">Uganda_cow_1</strain>
    </source>
</reference>
<keyword evidence="3" id="KW-1185">Reference proteome</keyword>
<feature type="region of interest" description="Disordered" evidence="1">
    <location>
        <begin position="201"/>
        <end position="238"/>
    </location>
</feature>